<keyword evidence="2" id="KW-1185">Reference proteome</keyword>
<reference evidence="1 2" key="1">
    <citation type="journal article" date="2017" name="BMC Biol.">
        <title>Genomic innovations, transcriptional plasticity and gene loss underlying the evolution and divergence of two highly polyphagous and invasive Helicoverpa pest species.</title>
        <authorList>
            <person name="Pearce S.L."/>
            <person name="Clarke D.F."/>
            <person name="East P.D."/>
            <person name="Elfekih S."/>
            <person name="Gordon K.H."/>
            <person name="Jermiin L.S."/>
            <person name="McGaughran A."/>
            <person name="Oakeshott J.G."/>
            <person name="Papanikolaou A."/>
            <person name="Perera O.P."/>
            <person name="Rane R.V."/>
            <person name="Richards S."/>
            <person name="Tay W.T."/>
            <person name="Walsh T.K."/>
            <person name="Anderson A."/>
            <person name="Anderson C.J."/>
            <person name="Asgari S."/>
            <person name="Board P.G."/>
            <person name="Bretschneider A."/>
            <person name="Campbell P.M."/>
            <person name="Chertemps T."/>
            <person name="Christeller J.T."/>
            <person name="Coppin C.W."/>
            <person name="Downes S.J."/>
            <person name="Duan G."/>
            <person name="Farnsworth C.A."/>
            <person name="Good R.T."/>
            <person name="Han L.B."/>
            <person name="Han Y.C."/>
            <person name="Hatje K."/>
            <person name="Horne I."/>
            <person name="Huang Y.P."/>
            <person name="Hughes D.S."/>
            <person name="Jacquin-Joly E."/>
            <person name="James W."/>
            <person name="Jhangiani S."/>
            <person name="Kollmar M."/>
            <person name="Kuwar S.S."/>
            <person name="Li S."/>
            <person name="Liu N.Y."/>
            <person name="Maibeche M.T."/>
            <person name="Miller J.R."/>
            <person name="Montagne N."/>
            <person name="Perry T."/>
            <person name="Qu J."/>
            <person name="Song S.V."/>
            <person name="Sutton G.G."/>
            <person name="Vogel H."/>
            <person name="Walenz B.P."/>
            <person name="Xu W."/>
            <person name="Zhang H.J."/>
            <person name="Zou Z."/>
            <person name="Batterham P."/>
            <person name="Edwards O.R."/>
            <person name="Feyereisen R."/>
            <person name="Gibbs R.A."/>
            <person name="Heckel D.G."/>
            <person name="McGrath A."/>
            <person name="Robin C."/>
            <person name="Scherer S.E."/>
            <person name="Worley K.C."/>
            <person name="Wu Y.D."/>
        </authorList>
    </citation>
    <scope>NUCLEOTIDE SEQUENCE [LARGE SCALE GENOMIC DNA]</scope>
    <source>
        <strain evidence="1">Harm_GR_Male_#8</strain>
        <tissue evidence="1">Whole organism</tissue>
    </source>
</reference>
<organism evidence="1 2">
    <name type="scientific">Helicoverpa armigera</name>
    <name type="common">Cotton bollworm</name>
    <name type="synonym">Heliothis armigera</name>
    <dbReference type="NCBI Taxonomy" id="29058"/>
    <lineage>
        <taxon>Eukaryota</taxon>
        <taxon>Metazoa</taxon>
        <taxon>Ecdysozoa</taxon>
        <taxon>Arthropoda</taxon>
        <taxon>Hexapoda</taxon>
        <taxon>Insecta</taxon>
        <taxon>Pterygota</taxon>
        <taxon>Neoptera</taxon>
        <taxon>Endopterygota</taxon>
        <taxon>Lepidoptera</taxon>
        <taxon>Glossata</taxon>
        <taxon>Ditrysia</taxon>
        <taxon>Noctuoidea</taxon>
        <taxon>Noctuidae</taxon>
        <taxon>Heliothinae</taxon>
        <taxon>Helicoverpa</taxon>
    </lineage>
</organism>
<dbReference type="AlphaFoldDB" id="A0A2W1BIS4"/>
<dbReference type="EMBL" id="KZ150096">
    <property type="protein sequence ID" value="PZC73605.1"/>
    <property type="molecule type" value="Genomic_DNA"/>
</dbReference>
<gene>
    <name evidence="1" type="primary">HaOG209050</name>
    <name evidence="1" type="ORF">B5X24_HaOG209050</name>
</gene>
<dbReference type="Proteomes" id="UP000249218">
    <property type="component" value="Unassembled WGS sequence"/>
</dbReference>
<protein>
    <submittedName>
        <fullName evidence="1">Uncharacterized protein</fullName>
    </submittedName>
</protein>
<name>A0A2W1BIS4_HELAM</name>
<sequence length="88" mass="9758">MSGNAGKAPFFELPCMQAGGICARRFACPPGNIVTEIGLCPEQQRQGMECCKPLSGGWGMWRYSDRITKRQNTIKPWIPGYPITMAHI</sequence>
<accession>A0A2W1BIS4</accession>
<evidence type="ECO:0000313" key="2">
    <source>
        <dbReference type="Proteomes" id="UP000249218"/>
    </source>
</evidence>
<proteinExistence type="predicted"/>
<evidence type="ECO:0000313" key="1">
    <source>
        <dbReference type="EMBL" id="PZC73605.1"/>
    </source>
</evidence>